<keyword evidence="8 13" id="KW-0378">Hydrolase</keyword>
<comment type="pathway">
    <text evidence="2 13">Glycan metabolism; pectin degradation; 2-dehydro-3-deoxy-D-gluconate from pectin: step 1/5.</text>
</comment>
<name>A0A8X8X1M6_SALSN</name>
<organism evidence="16">
    <name type="scientific">Salvia splendens</name>
    <name type="common">Scarlet sage</name>
    <dbReference type="NCBI Taxonomy" id="180675"/>
    <lineage>
        <taxon>Eukaryota</taxon>
        <taxon>Viridiplantae</taxon>
        <taxon>Streptophyta</taxon>
        <taxon>Embryophyta</taxon>
        <taxon>Tracheophyta</taxon>
        <taxon>Spermatophyta</taxon>
        <taxon>Magnoliopsida</taxon>
        <taxon>eudicotyledons</taxon>
        <taxon>Gunneridae</taxon>
        <taxon>Pentapetalae</taxon>
        <taxon>asterids</taxon>
        <taxon>lamiids</taxon>
        <taxon>Lamiales</taxon>
        <taxon>Lamiaceae</taxon>
        <taxon>Nepetoideae</taxon>
        <taxon>Mentheae</taxon>
        <taxon>Salviinae</taxon>
        <taxon>Salvia</taxon>
        <taxon>Salvia subgen. Calosphace</taxon>
        <taxon>core Calosphace</taxon>
    </lineage>
</organism>
<comment type="similarity">
    <text evidence="3">In the N-terminal section; belongs to the PMEI family.</text>
</comment>
<comment type="subcellular location">
    <subcellularLocation>
        <location evidence="1">Secreted</location>
        <location evidence="1">Cell wall</location>
    </subcellularLocation>
</comment>
<keyword evidence="7" id="KW-0964">Secreted</keyword>
<feature type="domain" description="Pectinesterase catalytic" evidence="14">
    <location>
        <begin position="193"/>
        <end position="486"/>
    </location>
</feature>
<comment type="similarity">
    <text evidence="4">In the C-terminal section; belongs to the pectinesterase family.</text>
</comment>
<reference evidence="16" key="2">
    <citation type="submission" date="2020-08" db="EMBL/GenBank/DDBJ databases">
        <title>Plant Genome Project.</title>
        <authorList>
            <person name="Zhang R.-G."/>
        </authorList>
    </citation>
    <scope>NUCLEOTIDE SEQUENCE</scope>
    <source>
        <strain evidence="16">Huo1</strain>
        <tissue evidence="16">Leaf</tissue>
    </source>
</reference>
<evidence type="ECO:0000256" key="11">
    <source>
        <dbReference type="ARBA" id="ARBA00047928"/>
    </source>
</evidence>
<feature type="chain" id="PRO_5036515656" description="Pectinesterase" evidence="13">
    <location>
        <begin position="24"/>
        <end position="500"/>
    </location>
</feature>
<keyword evidence="17" id="KW-1185">Reference proteome</keyword>
<dbReference type="InterPro" id="IPR006501">
    <property type="entry name" value="Pectinesterase_inhib_dom"/>
</dbReference>
<accession>A0A8X8X1M6</accession>
<dbReference type="FunFam" id="2.160.20.10:FF:000029">
    <property type="entry name" value="Pectinesterase 4"/>
    <property type="match status" value="1"/>
</dbReference>
<dbReference type="GO" id="GO:0045490">
    <property type="term" value="P:pectin catabolic process"/>
    <property type="evidence" value="ECO:0007669"/>
    <property type="project" value="UniProtKB-UniRule"/>
</dbReference>
<dbReference type="Gene3D" id="2.160.20.10">
    <property type="entry name" value="Single-stranded right-handed beta-helix, Pectin lyase-like"/>
    <property type="match status" value="1"/>
</dbReference>
<evidence type="ECO:0000259" key="15">
    <source>
        <dbReference type="Pfam" id="PF04043"/>
    </source>
</evidence>
<evidence type="ECO:0000256" key="2">
    <source>
        <dbReference type="ARBA" id="ARBA00005184"/>
    </source>
</evidence>
<evidence type="ECO:0000256" key="3">
    <source>
        <dbReference type="ARBA" id="ARBA00006027"/>
    </source>
</evidence>
<dbReference type="PANTHER" id="PTHR31707">
    <property type="entry name" value="PECTINESTERASE"/>
    <property type="match status" value="1"/>
</dbReference>
<dbReference type="InterPro" id="IPR033131">
    <property type="entry name" value="Pectinesterase_Asp_AS"/>
</dbReference>
<evidence type="ECO:0000256" key="6">
    <source>
        <dbReference type="ARBA" id="ARBA00022512"/>
    </source>
</evidence>
<dbReference type="AlphaFoldDB" id="A0A8X8X1M6"/>
<proteinExistence type="inferred from homology"/>
<feature type="domain" description="Pectinesterase inhibitor" evidence="15">
    <location>
        <begin position="64"/>
        <end position="156"/>
    </location>
</feature>
<dbReference type="GO" id="GO:0030599">
    <property type="term" value="F:pectinesterase activity"/>
    <property type="evidence" value="ECO:0007669"/>
    <property type="project" value="UniProtKB-UniRule"/>
</dbReference>
<evidence type="ECO:0000256" key="10">
    <source>
        <dbReference type="ARBA" id="ARBA00023316"/>
    </source>
</evidence>
<evidence type="ECO:0000259" key="14">
    <source>
        <dbReference type="Pfam" id="PF01095"/>
    </source>
</evidence>
<evidence type="ECO:0000313" key="16">
    <source>
        <dbReference type="EMBL" id="KAG6405145.1"/>
    </source>
</evidence>
<dbReference type="Pfam" id="PF01095">
    <property type="entry name" value="Pectinesterase"/>
    <property type="match status" value="1"/>
</dbReference>
<keyword evidence="6" id="KW-0134">Cell wall</keyword>
<dbReference type="Gene3D" id="1.20.140.40">
    <property type="entry name" value="Invertase/pectin methylesterase inhibitor family protein"/>
    <property type="match status" value="1"/>
</dbReference>
<dbReference type="InterPro" id="IPR035513">
    <property type="entry name" value="Invertase/methylesterase_inhib"/>
</dbReference>
<evidence type="ECO:0000256" key="4">
    <source>
        <dbReference type="ARBA" id="ARBA00007786"/>
    </source>
</evidence>
<comment type="caution">
    <text evidence="16">The sequence shown here is derived from an EMBL/GenBank/DDBJ whole genome shotgun (WGS) entry which is preliminary data.</text>
</comment>
<gene>
    <name evidence="16" type="ORF">SASPL_132729</name>
</gene>
<evidence type="ECO:0000256" key="7">
    <source>
        <dbReference type="ARBA" id="ARBA00022525"/>
    </source>
</evidence>
<feature type="signal peptide" evidence="13">
    <location>
        <begin position="1"/>
        <end position="23"/>
    </location>
</feature>
<keyword evidence="10" id="KW-0961">Cell wall biogenesis/degradation</keyword>
<dbReference type="PROSITE" id="PS00503">
    <property type="entry name" value="PECTINESTERASE_2"/>
    <property type="match status" value="1"/>
</dbReference>
<dbReference type="GO" id="GO:0004857">
    <property type="term" value="F:enzyme inhibitor activity"/>
    <property type="evidence" value="ECO:0007669"/>
    <property type="project" value="InterPro"/>
</dbReference>
<dbReference type="EMBL" id="PNBA02000012">
    <property type="protein sequence ID" value="KAG6405145.1"/>
    <property type="molecule type" value="Genomic_DNA"/>
</dbReference>
<reference evidence="16" key="1">
    <citation type="submission" date="2018-01" db="EMBL/GenBank/DDBJ databases">
        <authorList>
            <person name="Mao J.F."/>
        </authorList>
    </citation>
    <scope>NUCLEOTIDE SEQUENCE</scope>
    <source>
        <strain evidence="16">Huo1</strain>
        <tissue evidence="16">Leaf</tissue>
    </source>
</reference>
<evidence type="ECO:0000256" key="1">
    <source>
        <dbReference type="ARBA" id="ARBA00004191"/>
    </source>
</evidence>
<dbReference type="SUPFAM" id="SSF51126">
    <property type="entry name" value="Pectin lyase-like"/>
    <property type="match status" value="1"/>
</dbReference>
<dbReference type="Pfam" id="PF04043">
    <property type="entry name" value="PMEI"/>
    <property type="match status" value="1"/>
</dbReference>
<dbReference type="Proteomes" id="UP000298416">
    <property type="component" value="Unassembled WGS sequence"/>
</dbReference>
<evidence type="ECO:0000256" key="5">
    <source>
        <dbReference type="ARBA" id="ARBA00013229"/>
    </source>
</evidence>
<protein>
    <recommendedName>
        <fullName evidence="5 13">Pectinesterase</fullName>
        <ecNumber evidence="5 13">3.1.1.11</ecNumber>
    </recommendedName>
</protein>
<keyword evidence="13" id="KW-0732">Signal</keyword>
<dbReference type="GO" id="GO:0042545">
    <property type="term" value="P:cell wall modification"/>
    <property type="evidence" value="ECO:0007669"/>
    <property type="project" value="UniProtKB-UniRule"/>
</dbReference>
<feature type="active site" evidence="12">
    <location>
        <position position="342"/>
    </location>
</feature>
<dbReference type="InterPro" id="IPR011050">
    <property type="entry name" value="Pectin_lyase_fold/virulence"/>
</dbReference>
<dbReference type="EC" id="3.1.1.11" evidence="5 13"/>
<comment type="catalytic activity">
    <reaction evidence="11 13">
        <text>[(1-&gt;4)-alpha-D-galacturonosyl methyl ester](n) + n H2O = [(1-&gt;4)-alpha-D-galacturonosyl](n) + n methanol + n H(+)</text>
        <dbReference type="Rhea" id="RHEA:22380"/>
        <dbReference type="Rhea" id="RHEA-COMP:14570"/>
        <dbReference type="Rhea" id="RHEA-COMP:14573"/>
        <dbReference type="ChEBI" id="CHEBI:15377"/>
        <dbReference type="ChEBI" id="CHEBI:15378"/>
        <dbReference type="ChEBI" id="CHEBI:17790"/>
        <dbReference type="ChEBI" id="CHEBI:140522"/>
        <dbReference type="ChEBI" id="CHEBI:140523"/>
        <dbReference type="EC" id="3.1.1.11"/>
    </reaction>
</comment>
<dbReference type="InterPro" id="IPR012334">
    <property type="entry name" value="Pectin_lyas_fold"/>
</dbReference>
<dbReference type="SUPFAM" id="SSF101148">
    <property type="entry name" value="Plant invertase/pectin methylesterase inhibitor"/>
    <property type="match status" value="1"/>
</dbReference>
<evidence type="ECO:0000256" key="13">
    <source>
        <dbReference type="RuleBase" id="RU000589"/>
    </source>
</evidence>
<evidence type="ECO:0000256" key="8">
    <source>
        <dbReference type="ARBA" id="ARBA00022801"/>
    </source>
</evidence>
<evidence type="ECO:0000256" key="12">
    <source>
        <dbReference type="PROSITE-ProRule" id="PRU10040"/>
    </source>
</evidence>
<keyword evidence="9 13" id="KW-0063">Aspartyl esterase</keyword>
<dbReference type="InterPro" id="IPR000070">
    <property type="entry name" value="Pectinesterase_cat"/>
</dbReference>
<evidence type="ECO:0000313" key="17">
    <source>
        <dbReference type="Proteomes" id="UP000298416"/>
    </source>
</evidence>
<evidence type="ECO:0000256" key="9">
    <source>
        <dbReference type="ARBA" id="ARBA00023085"/>
    </source>
</evidence>
<sequence length="500" mass="55209">MTMASVVTLIICIAITISQAVAASDDNILEKGISNESQGKNLTELTMQQISLAIPYFSGNGDLIRMINNTNIADNKLALSALKSCQELLPLAIYNLNRSLSADVDKAGVMSMTCAAGTTLQTCIDGFEDQPREIFESVYNKLKYPIDLNRGATKLMAVLNNKSDVLIKDSEYPSWLSDGDRNLLQADSTINADVVVAEDGSGKYKTVRDAVQNAPRNSTKRYVIYVKRGSYYENVKVEADMWNVMVIGDGIQNTLIYSNLSHQGGAETWETPTFAVYGEGFIARDIKFTNTAGAIGEQAVALLSAADRSVFYRCGMDAYQDTLCTLANRQFYCECEIYGTIDFIFGNAAVVIQRSSIMVRKPLQGQYNVITAQSRTDSYSQTGIVVQSSTIRESGDLTGVRTFLGRPWRPYASVVFMENIMNKLIDPKGWTQWDPPTTTDTVFLAEYDNRGDGAETKDRVNWKGVNPKLSEKEAGWFTVGYFLNGNSWLPATQVPYDSGL</sequence>